<proteinExistence type="predicted"/>
<protein>
    <submittedName>
        <fullName evidence="1">Uncharacterized protein</fullName>
    </submittedName>
</protein>
<evidence type="ECO:0000313" key="1">
    <source>
        <dbReference type="EMBL" id="CAA6807175.1"/>
    </source>
</evidence>
<reference evidence="1" key="1">
    <citation type="submission" date="2020-01" db="EMBL/GenBank/DDBJ databases">
        <authorList>
            <person name="Meier V. D."/>
            <person name="Meier V D."/>
        </authorList>
    </citation>
    <scope>NUCLEOTIDE SEQUENCE</scope>
    <source>
        <strain evidence="1">HLG_WM_MAG_01</strain>
    </source>
</reference>
<dbReference type="AlphaFoldDB" id="A0A6S6SV51"/>
<dbReference type="EMBL" id="CACVAS010000047">
    <property type="protein sequence ID" value="CAA6807175.1"/>
    <property type="molecule type" value="Genomic_DNA"/>
</dbReference>
<organism evidence="1">
    <name type="scientific">uncultured Sulfurovum sp</name>
    <dbReference type="NCBI Taxonomy" id="269237"/>
    <lineage>
        <taxon>Bacteria</taxon>
        <taxon>Pseudomonadati</taxon>
        <taxon>Campylobacterota</taxon>
        <taxon>Epsilonproteobacteria</taxon>
        <taxon>Campylobacterales</taxon>
        <taxon>Sulfurovaceae</taxon>
        <taxon>Sulfurovum</taxon>
        <taxon>environmental samples</taxon>
    </lineage>
</organism>
<name>A0A6S6SV51_9BACT</name>
<gene>
    <name evidence="1" type="ORF">HELGO_WM3268</name>
</gene>
<sequence length="94" mass="10911">MGIKFEKLFSEPIRFLYGGVYLGGFIEKEDALVLFKKEELANNGETSLELKDIKEAYIRFQPTPLDLREDGVDDMAWITCNKNDFNAQQCWKIL</sequence>
<accession>A0A6S6SV51</accession>